<dbReference type="AlphaFoldDB" id="E7DQB1"/>
<organism evidence="2">
    <name type="scientific">Nostoc flagelliforme str. Sunitezuoqi</name>
    <dbReference type="NCBI Taxonomy" id="676037"/>
    <lineage>
        <taxon>Bacteria</taxon>
        <taxon>Bacillati</taxon>
        <taxon>Cyanobacteriota</taxon>
        <taxon>Cyanophyceae</taxon>
        <taxon>Nostocales</taxon>
        <taxon>Nostocaceae</taxon>
        <taxon>Nostoc</taxon>
    </lineage>
</organism>
<sequence>MDEFVFHTQRIFNQQATVLERADGRSERLKAIMQRLDRSYEEQKSQFQEFQRITGAAWSELTEFWTTYYVKLGVMRAREIVRIAHQECCLSVLKST</sequence>
<reference evidence="2" key="1">
    <citation type="journal article" date="2011" name="Acta Physiol. Plant.">
        <title>An investigation on the genetic background of Nostoc flagelliforme by similarity analysis of its partial genomic DNA and phylogenetic comparison of deduced related species.</title>
        <authorList>
            <person name="Gao X."/>
            <person name="Liu K."/>
            <person name="Qiu B.S."/>
        </authorList>
    </citation>
    <scope>NUCLEOTIDE SEQUENCE</scope>
    <source>
        <strain evidence="2">Sunitezuoqi</strain>
    </source>
</reference>
<proteinExistence type="predicted"/>
<feature type="coiled-coil region" evidence="1">
    <location>
        <begin position="26"/>
        <end position="53"/>
    </location>
</feature>
<name>E7DQB1_9NOSO</name>
<evidence type="ECO:0000256" key="1">
    <source>
        <dbReference type="SAM" id="Coils"/>
    </source>
</evidence>
<keyword evidence="1" id="KW-0175">Coiled coil</keyword>
<dbReference type="EMBL" id="HQ291155">
    <property type="protein sequence ID" value="ADO19269.1"/>
    <property type="molecule type" value="Genomic_DNA"/>
</dbReference>
<gene>
    <name evidence="2" type="ORF">Nfla_8302</name>
</gene>
<accession>E7DQB1</accession>
<protein>
    <submittedName>
        <fullName evidence="2">Uncharacterized protein</fullName>
    </submittedName>
</protein>
<evidence type="ECO:0000313" key="2">
    <source>
        <dbReference type="EMBL" id="ADO19269.1"/>
    </source>
</evidence>